<evidence type="ECO:0000313" key="8">
    <source>
        <dbReference type="Proteomes" id="UP001610728"/>
    </source>
</evidence>
<feature type="region of interest" description="Disordered" evidence="5">
    <location>
        <begin position="1108"/>
        <end position="1409"/>
    </location>
</feature>
<feature type="region of interest" description="Disordered" evidence="5">
    <location>
        <begin position="1015"/>
        <end position="1074"/>
    </location>
</feature>
<dbReference type="RefSeq" id="XP_070857084.1">
    <property type="nucleotide sequence ID" value="XM_071004798.1"/>
</dbReference>
<dbReference type="Pfam" id="PF02383">
    <property type="entry name" value="Syja_N"/>
    <property type="match status" value="1"/>
</dbReference>
<feature type="compositionally biased region" description="Low complexity" evidence="5">
    <location>
        <begin position="1156"/>
        <end position="1171"/>
    </location>
</feature>
<feature type="compositionally biased region" description="Low complexity" evidence="5">
    <location>
        <begin position="1335"/>
        <end position="1370"/>
    </location>
</feature>
<dbReference type="SUPFAM" id="SSF56219">
    <property type="entry name" value="DNase I-like"/>
    <property type="match status" value="1"/>
</dbReference>
<evidence type="ECO:0000256" key="1">
    <source>
        <dbReference type="ARBA" id="ARBA00008943"/>
    </source>
</evidence>
<dbReference type="InterPro" id="IPR000300">
    <property type="entry name" value="IPPc"/>
</dbReference>
<evidence type="ECO:0000256" key="2">
    <source>
        <dbReference type="ARBA" id="ARBA00009678"/>
    </source>
</evidence>
<dbReference type="InterPro" id="IPR046985">
    <property type="entry name" value="IP5"/>
</dbReference>
<comment type="similarity">
    <text evidence="1">Belongs to the synaptojanin family.</text>
</comment>
<feature type="compositionally biased region" description="Polar residues" evidence="5">
    <location>
        <begin position="1062"/>
        <end position="1071"/>
    </location>
</feature>
<comment type="caution">
    <text evidence="7">The sequence shown here is derived from an EMBL/GenBank/DDBJ whole genome shotgun (WGS) entry which is preliminary data.</text>
</comment>
<dbReference type="PANTHER" id="PTHR11200:SF257">
    <property type="entry name" value="PHOSPHOINOSITIDE 5-PHOSPHATASE"/>
    <property type="match status" value="1"/>
</dbReference>
<sequence length="1427" mass="156392">MERAGTWASGLASAPLTAHHSNLCELLIRDHPHRSIAIASSKHVLFFRHSPTTSEAIANGSLSAYRPRAAADANAVSKCMVELAPRNKSILEDYTPLTHMPIHGTLGLITINQDVFLCVINKASRAAAIRPSESVERIDAVNFYCLSSSLYDEHISAADVWDDDAASVYSQGATARRDYQTYAGIQPEEHPCNELRKLLSNGSFYYSTDFDLTNRLQDRPVNINSYNIDNFDESFLWNSFMIKPLVEFRSHLLPEARRALDESHILTSIIRGYCGTMTIPQTMAPLRGSAASGPASYLSVISRLSCRRAGTRFNARGIDDDGNVANFVETETTYWSPTGIIFSYVQVRGSVPVFWEQAADLVPGRQKITIARSPEGTQPAFDKHFDELEHQYGAVHVVNLLSETKSGEAELTALYRYGIKHCPLSRTTGGQQTSNHALLQCTEYDFHAETKAMGYEAAKDIRSLIEHWADGFAYYLAEEADDAADGGVVASASRRMVPVLGQEGTFRTNCLDCLDRTNLIQTIISQMAVEAFLGHRGEYATADFWMRHSSLWADNGDSLSKIYAGTGALKTSFTRHGKMSLSGAMADLRKSAQRLYHNNFTDPSRQVTIDMLLGRHVAQKPVHLYDPISDFVSVELSKRSAEFSMTKNITIWIGTFNLNGRTDGLDHDLSSWLCPPELRGEQPEIVVCGFQEIVELSPQQIMNSDPSRKQLWEKAVKQCLNSHAQKIGGEKYVLLRSGQLVGAALCIFVKASELENIKDVEGSTKKTGLSGMAGNKGAVAIRFSYANTQICFVTAHLAAGFANYEERNRDYQTINSGIRFQRGRAIDDHDTVIWLGDFNYRIGLDLQNTKELIRRGDLPTLYDNDQLNLQMIAGLAFPFYGEARIAFDPTYKFDVDSDEYDSSEKSRIPAWTDRILRKGTNLKQLSYNCAPLRFSDHRPVYAHFECTVNQIDVARRQKISEELYRKRKEDVGSSTALIDLDDGDTEDEEFIGYESVEPGLPPASSDRQRWWLENGQPARVQIPVPKTRPGQGNGGDHSNGSGNNIKAASGSTQMHGMALNPQRASNPFSNSEEPDWIAVPRSASQQSVASSISSSPYEVVNIPAMMTATRRPNQTNAPAKFSRLSISEGVPSKATPTATSTRQDPPPPPPPRRQASTSSSTLSTSMSPPTLIHFNTLKPNTGTLPPSMTPRSTPRPVPTAAYSQPQSSLAMAPLKPMTTNSSTSSSSRAPPPVARKPVHLAASPSSIKEDNSSFIEPPPPLPNRASTLPKHQQHEAHADPKATTTYATFSGHPSPAMLAVEAKKPATSRNNGVRLPGMTPAPEPVSEQDKKSLLSTQTQAQSPATASSPSVSHASLPGSKSASSTPTPTNTKPPPPPLPTKRKPLPALGGLGQSQNQSQGQIQSHMDLLDDQAAVLGGWESLKPEPR</sequence>
<accession>A0ABR4MCA9</accession>
<dbReference type="EMBL" id="JABSNW010000007">
    <property type="protein sequence ID" value="KAL2885904.1"/>
    <property type="molecule type" value="Genomic_DNA"/>
</dbReference>
<evidence type="ECO:0000256" key="4">
    <source>
        <dbReference type="ARBA" id="ARBA00022801"/>
    </source>
</evidence>
<dbReference type="Pfam" id="PF22669">
    <property type="entry name" value="Exo_endo_phos2"/>
    <property type="match status" value="1"/>
</dbReference>
<evidence type="ECO:0000256" key="5">
    <source>
        <dbReference type="SAM" id="MobiDB-lite"/>
    </source>
</evidence>
<evidence type="ECO:0000313" key="7">
    <source>
        <dbReference type="EMBL" id="KAL2885904.1"/>
    </source>
</evidence>
<dbReference type="SMART" id="SM00128">
    <property type="entry name" value="IPPc"/>
    <property type="match status" value="1"/>
</dbReference>
<dbReference type="EC" id="3.1.3.36" evidence="3"/>
<feature type="compositionally biased region" description="Low complexity" evidence="5">
    <location>
        <begin position="1218"/>
        <end position="1227"/>
    </location>
</feature>
<reference evidence="7 8" key="1">
    <citation type="submission" date="2020-05" db="EMBL/GenBank/DDBJ databases">
        <title>Ceratocystis lukuohia genome.</title>
        <authorList>
            <person name="Harrington T.C."/>
            <person name="Kim K."/>
            <person name="Mayers C.G."/>
        </authorList>
    </citation>
    <scope>NUCLEOTIDE SEQUENCE [LARGE SCALE GENOMIC DNA]</scope>
    <source>
        <strain evidence="7 8">C4212</strain>
    </source>
</reference>
<proteinExistence type="inferred from homology"/>
<dbReference type="GeneID" id="98120471"/>
<organism evidence="7 8">
    <name type="scientific">Ceratocystis lukuohia</name>
    <dbReference type="NCBI Taxonomy" id="2019550"/>
    <lineage>
        <taxon>Eukaryota</taxon>
        <taxon>Fungi</taxon>
        <taxon>Dikarya</taxon>
        <taxon>Ascomycota</taxon>
        <taxon>Pezizomycotina</taxon>
        <taxon>Sordariomycetes</taxon>
        <taxon>Hypocreomycetidae</taxon>
        <taxon>Microascales</taxon>
        <taxon>Ceratocystidaceae</taxon>
        <taxon>Ceratocystis</taxon>
    </lineage>
</organism>
<protein>
    <recommendedName>
        <fullName evidence="3">phosphoinositide 5-phosphatase</fullName>
        <ecNumber evidence="3">3.1.3.36</ecNumber>
    </recommendedName>
</protein>
<keyword evidence="4" id="KW-0378">Hydrolase</keyword>
<comment type="similarity">
    <text evidence="2">In the central section; belongs to the inositol 1,4,5-trisphosphate 5-phosphatase family.</text>
</comment>
<feature type="compositionally biased region" description="Low complexity" evidence="5">
    <location>
        <begin position="1183"/>
        <end position="1194"/>
    </location>
</feature>
<gene>
    <name evidence="7" type="ORF">HOO65_070366</name>
</gene>
<evidence type="ECO:0000259" key="6">
    <source>
        <dbReference type="PROSITE" id="PS50275"/>
    </source>
</evidence>
<dbReference type="PROSITE" id="PS50275">
    <property type="entry name" value="SAC"/>
    <property type="match status" value="1"/>
</dbReference>
<dbReference type="InterPro" id="IPR036691">
    <property type="entry name" value="Endo/exonu/phosph_ase_sf"/>
</dbReference>
<feature type="compositionally biased region" description="Low complexity" evidence="5">
    <location>
        <begin position="1393"/>
        <end position="1404"/>
    </location>
</feature>
<dbReference type="Proteomes" id="UP001610728">
    <property type="component" value="Unassembled WGS sequence"/>
</dbReference>
<dbReference type="CDD" id="cd09090">
    <property type="entry name" value="INPP5c_ScInp51p-like"/>
    <property type="match status" value="1"/>
</dbReference>
<evidence type="ECO:0000256" key="3">
    <source>
        <dbReference type="ARBA" id="ARBA00013044"/>
    </source>
</evidence>
<feature type="domain" description="SAC" evidence="6">
    <location>
        <begin position="195"/>
        <end position="565"/>
    </location>
</feature>
<name>A0ABR4MCA9_9PEZI</name>
<keyword evidence="8" id="KW-1185">Reference proteome</keyword>
<dbReference type="Gene3D" id="3.60.10.10">
    <property type="entry name" value="Endonuclease/exonuclease/phosphatase"/>
    <property type="match status" value="1"/>
</dbReference>
<feature type="compositionally biased region" description="Polar residues" evidence="5">
    <location>
        <begin position="1134"/>
        <end position="1143"/>
    </location>
</feature>
<dbReference type="PANTHER" id="PTHR11200">
    <property type="entry name" value="INOSITOL 5-PHOSPHATASE"/>
    <property type="match status" value="1"/>
</dbReference>
<dbReference type="InterPro" id="IPR002013">
    <property type="entry name" value="SAC_dom"/>
</dbReference>